<evidence type="ECO:0000256" key="4">
    <source>
        <dbReference type="ARBA" id="ARBA00022989"/>
    </source>
</evidence>
<dbReference type="EMBL" id="JAGYPF010000004">
    <property type="protein sequence ID" value="MBS4215168.1"/>
    <property type="molecule type" value="Genomic_DNA"/>
</dbReference>
<protein>
    <submittedName>
        <fullName evidence="7">Branched-chain amino acid ABC transporter permease</fullName>
    </submittedName>
</protein>
<reference evidence="7" key="1">
    <citation type="submission" date="2021-05" db="EMBL/GenBank/DDBJ databases">
        <title>Novel Bacillus species.</title>
        <authorList>
            <person name="Liu G."/>
        </authorList>
    </citation>
    <scope>NUCLEOTIDE SEQUENCE</scope>
    <source>
        <strain evidence="7">FJAT-49825</strain>
    </source>
</reference>
<evidence type="ECO:0000256" key="1">
    <source>
        <dbReference type="ARBA" id="ARBA00004651"/>
    </source>
</evidence>
<accession>A0A942U9Q6</accession>
<feature type="transmembrane region" description="Helical" evidence="6">
    <location>
        <begin position="27"/>
        <end position="48"/>
    </location>
</feature>
<dbReference type="InterPro" id="IPR043428">
    <property type="entry name" value="LivM-like"/>
</dbReference>
<keyword evidence="8" id="KW-1185">Reference proteome</keyword>
<keyword evidence="2" id="KW-1003">Cell membrane</keyword>
<comment type="caution">
    <text evidence="7">The sequence shown here is derived from an EMBL/GenBank/DDBJ whole genome shotgun (WGS) entry which is preliminary data.</text>
</comment>
<comment type="subcellular location">
    <subcellularLocation>
        <location evidence="1">Cell membrane</location>
        <topology evidence="1">Multi-pass membrane protein</topology>
    </subcellularLocation>
</comment>
<proteinExistence type="predicted"/>
<dbReference type="GO" id="GO:0005886">
    <property type="term" value="C:plasma membrane"/>
    <property type="evidence" value="ECO:0007669"/>
    <property type="project" value="UniProtKB-SubCell"/>
</dbReference>
<evidence type="ECO:0000256" key="3">
    <source>
        <dbReference type="ARBA" id="ARBA00022692"/>
    </source>
</evidence>
<dbReference type="PANTHER" id="PTHR30482:SF10">
    <property type="entry name" value="HIGH-AFFINITY BRANCHED-CHAIN AMINO ACID TRANSPORT PROTEIN BRAE"/>
    <property type="match status" value="1"/>
</dbReference>
<evidence type="ECO:0000256" key="6">
    <source>
        <dbReference type="SAM" id="Phobius"/>
    </source>
</evidence>
<organism evidence="7 8">
    <name type="scientific">Neobacillus rhizophilus</name>
    <dbReference type="NCBI Taxonomy" id="2833579"/>
    <lineage>
        <taxon>Bacteria</taxon>
        <taxon>Bacillati</taxon>
        <taxon>Bacillota</taxon>
        <taxon>Bacilli</taxon>
        <taxon>Bacillales</taxon>
        <taxon>Bacillaceae</taxon>
        <taxon>Neobacillus</taxon>
    </lineage>
</organism>
<dbReference type="GO" id="GO:0015658">
    <property type="term" value="F:branched-chain amino acid transmembrane transporter activity"/>
    <property type="evidence" value="ECO:0007669"/>
    <property type="project" value="InterPro"/>
</dbReference>
<dbReference type="RefSeq" id="WP_213119649.1">
    <property type="nucleotide sequence ID" value="NZ_JAGYPF010000004.1"/>
</dbReference>
<feature type="transmembrane region" description="Helical" evidence="6">
    <location>
        <begin position="60"/>
        <end position="83"/>
    </location>
</feature>
<dbReference type="AlphaFoldDB" id="A0A942U9Q6"/>
<feature type="transmembrane region" description="Helical" evidence="6">
    <location>
        <begin position="89"/>
        <end position="122"/>
    </location>
</feature>
<evidence type="ECO:0000313" key="8">
    <source>
        <dbReference type="Proteomes" id="UP000679749"/>
    </source>
</evidence>
<keyword evidence="5 6" id="KW-0472">Membrane</keyword>
<feature type="transmembrane region" description="Helical" evidence="6">
    <location>
        <begin position="237"/>
        <end position="264"/>
    </location>
</feature>
<dbReference type="Proteomes" id="UP000679749">
    <property type="component" value="Unassembled WGS sequence"/>
</dbReference>
<dbReference type="PANTHER" id="PTHR30482">
    <property type="entry name" value="HIGH-AFFINITY BRANCHED-CHAIN AMINO ACID TRANSPORT SYSTEM PERMEASE"/>
    <property type="match status" value="1"/>
</dbReference>
<keyword evidence="3 6" id="KW-0812">Transmembrane</keyword>
<gene>
    <name evidence="7" type="ORF">KHA99_22250</name>
</gene>
<keyword evidence="4 6" id="KW-1133">Transmembrane helix</keyword>
<name>A0A942U9Q6_9BACI</name>
<evidence type="ECO:0000313" key="7">
    <source>
        <dbReference type="EMBL" id="MBS4215168.1"/>
    </source>
</evidence>
<feature type="transmembrane region" description="Helical" evidence="6">
    <location>
        <begin position="153"/>
        <end position="172"/>
    </location>
</feature>
<evidence type="ECO:0000256" key="5">
    <source>
        <dbReference type="ARBA" id="ARBA00023136"/>
    </source>
</evidence>
<dbReference type="Pfam" id="PF02653">
    <property type="entry name" value="BPD_transp_2"/>
    <property type="match status" value="1"/>
</dbReference>
<dbReference type="InterPro" id="IPR001851">
    <property type="entry name" value="ABC_transp_permease"/>
</dbReference>
<dbReference type="CDD" id="cd06581">
    <property type="entry name" value="TM_PBP1_LivM_like"/>
    <property type="match status" value="1"/>
</dbReference>
<evidence type="ECO:0000256" key="2">
    <source>
        <dbReference type="ARBA" id="ARBA00022475"/>
    </source>
</evidence>
<feature type="transmembrane region" description="Helical" evidence="6">
    <location>
        <begin position="203"/>
        <end position="225"/>
    </location>
</feature>
<feature type="transmembrane region" description="Helical" evidence="6">
    <location>
        <begin position="276"/>
        <end position="300"/>
    </location>
</feature>
<sequence length="316" mass="34213">MKIKRLQILFISILLLGYPLLVGFSSYFIYVAGLFIIYAIMAMSLNLLTGFGGQISIGHAAFLAIGAYTTAILTLKLGLPFWLNLPLSGVITAIVGFLIGLPAVRLSGHFLAIATLAFGLAIPEIMLKWEGLTGGFAGLFIEKPSLFSSDTSFYYFTTVIALIITWLILNLLKGNFGRAFVAIRESEIAAEAMGVNVSLYKTLMFSISAFFTGIAGSLYAYFVGFISPHDFNMNISLIVLAMIVLGGLASITGSILGAFILTIIPQVADRFPGFTITITGAALILTILFLPNGLISLFNYKWKRKKTENKQLSLEG</sequence>